<evidence type="ECO:0000313" key="7">
    <source>
        <dbReference type="Proteomes" id="UP001597260"/>
    </source>
</evidence>
<evidence type="ECO:0000256" key="2">
    <source>
        <dbReference type="ARBA" id="ARBA00022450"/>
    </source>
</evidence>
<comment type="cofactor">
    <cofactor evidence="1">
        <name>pantetheine 4'-phosphate</name>
        <dbReference type="ChEBI" id="CHEBI:47942"/>
    </cofactor>
</comment>
<gene>
    <name evidence="6" type="ORF">ACFQ4H_08435</name>
</gene>
<accession>A0ABW3YDG4</accession>
<dbReference type="EMBL" id="JBHTMP010000009">
    <property type="protein sequence ID" value="MFD1321113.1"/>
    <property type="molecule type" value="Genomic_DNA"/>
</dbReference>
<feature type="region of interest" description="Disordered" evidence="4">
    <location>
        <begin position="207"/>
        <end position="230"/>
    </location>
</feature>
<dbReference type="CDD" id="cd19531">
    <property type="entry name" value="LCL_NRPS-like"/>
    <property type="match status" value="1"/>
</dbReference>
<dbReference type="PROSITE" id="PS50075">
    <property type="entry name" value="CARRIER"/>
    <property type="match status" value="1"/>
</dbReference>
<dbReference type="Gene3D" id="3.30.300.30">
    <property type="match status" value="1"/>
</dbReference>
<evidence type="ECO:0000313" key="6">
    <source>
        <dbReference type="EMBL" id="MFD1321113.1"/>
    </source>
</evidence>
<keyword evidence="2" id="KW-0596">Phosphopantetheine</keyword>
<dbReference type="InterPro" id="IPR023213">
    <property type="entry name" value="CAT-like_dom_sf"/>
</dbReference>
<dbReference type="Pfam" id="PF00501">
    <property type="entry name" value="AMP-binding"/>
    <property type="match status" value="1"/>
</dbReference>
<dbReference type="InterPro" id="IPR025110">
    <property type="entry name" value="AMP-bd_C"/>
</dbReference>
<dbReference type="InterPro" id="IPR000873">
    <property type="entry name" value="AMP-dep_synth/lig_dom"/>
</dbReference>
<proteinExistence type="predicted"/>
<protein>
    <submittedName>
        <fullName evidence="6">Amino acid adenylation domain-containing protein</fullName>
    </submittedName>
</protein>
<dbReference type="InterPro" id="IPR045851">
    <property type="entry name" value="AMP-bd_C_sf"/>
</dbReference>
<evidence type="ECO:0000256" key="3">
    <source>
        <dbReference type="ARBA" id="ARBA00022553"/>
    </source>
</evidence>
<dbReference type="SUPFAM" id="SSF47336">
    <property type="entry name" value="ACP-like"/>
    <property type="match status" value="1"/>
</dbReference>
<dbReference type="Pfam" id="PF13193">
    <property type="entry name" value="AMP-binding_C"/>
    <property type="match status" value="1"/>
</dbReference>
<dbReference type="PROSITE" id="PS00455">
    <property type="entry name" value="AMP_BINDING"/>
    <property type="match status" value="1"/>
</dbReference>
<keyword evidence="3" id="KW-0597">Phosphoprotein</keyword>
<dbReference type="InterPro" id="IPR009081">
    <property type="entry name" value="PP-bd_ACP"/>
</dbReference>
<name>A0ABW3YDG4_9ACTN</name>
<dbReference type="SMART" id="SM00823">
    <property type="entry name" value="PKS_PP"/>
    <property type="match status" value="1"/>
</dbReference>
<dbReference type="Pfam" id="PF00550">
    <property type="entry name" value="PP-binding"/>
    <property type="match status" value="1"/>
</dbReference>
<sequence>MVQGSGEYTFPASSAQEWIWLASQIGTDAAAYNLRGRSHLPPTVDADIVRSALTELVRRHEPLRTTLRVQDGTLTQVVHSEVPIELRHLDLSDLSEEERHQRLTEAERVDLAEPFQLDQAPLWRARFVRWSEDRALVRIAIHHTIFDGNSQPIFDTELRELCQAAIEGRPPRLTPLDIQYADYAAWQQQKIKDGGLDADLAYWQKQLSDPPPVHGLPTDRPRTTDPQRPGAEIVFPVPEQLRTALGLWQGASPAMVLLAAYATLLHRLSGDRTLLIGLPVGGRDRPELTPLIGMFVNTLVLKVDLTGDPTFGQLVDRVRDTMLAAWEHQELPLPRLVEALAPPRTPGVQPLYQLGFNYLGKVGGLSTSNGVAHEELLLELLETEGRLEYRRDLFDARTAERIVQRYLHLLETALASPDTRLSALPVMAGAERQLVVTDWATGPTGQDGPGIVELFRRQAVGRPDAVAIRDGGTSISYAELDRRTDLLAQRLRTLGAGPEHLVGIALPRSAEVVVAMLAVLKSGAAYVPLDPAQPPQRLAYLMADAGTSVVVTTAALRETLPPGDYTVVHADSTDDVQNPDGQSIATHPHPHALAYVIHTSGSTGQPKGAMVEHRALAAHATWFVDQIGVTAADRLLVLTSPNFDVFGQEVYPGLVAGATLVIAPPDGALNPTQLFETARQEEVTLLSCVPTVLRHLVSHPGLDTCRHVRNVTCIGEQLTGDLAAALHAILPVPLHNLYGPTEATIAVSSHPVAPDTRVTGPIPLGGPMVGARFYVLDDDGAPTPVGVPGHLHIGGVPLGRGYLRRPAQTAAAFVPDPFGPPGSRLYRTGDRCRWRPDETLEFLERLDRQVKVNGVRVELGEIEAALHAQPGVREAAVVVHADRQGDKRLVAYVVGADDDPAEPTDLRLALRSVLPAAVIPAAIIGVEALPMLPSGKLDTAALPTPTEQTPPAAATTASTTAEELVADVWAEVLDVETVDVHTSFFDLGGHSLLAGRVMARLADTVDLDLPIHLLFAHPTVAELATEVERLLIARLDQLSEDEAAELLATQER</sequence>
<organism evidence="6 7">
    <name type="scientific">Micromonospora sonneratiae</name>
    <dbReference type="NCBI Taxonomy" id="1184706"/>
    <lineage>
        <taxon>Bacteria</taxon>
        <taxon>Bacillati</taxon>
        <taxon>Actinomycetota</taxon>
        <taxon>Actinomycetes</taxon>
        <taxon>Micromonosporales</taxon>
        <taxon>Micromonosporaceae</taxon>
        <taxon>Micromonospora</taxon>
    </lineage>
</organism>
<dbReference type="InterPro" id="IPR020806">
    <property type="entry name" value="PKS_PP-bd"/>
</dbReference>
<dbReference type="Gene3D" id="2.30.38.10">
    <property type="entry name" value="Luciferase, Domain 3"/>
    <property type="match status" value="1"/>
</dbReference>
<dbReference type="Gene3D" id="3.40.50.980">
    <property type="match status" value="2"/>
</dbReference>
<dbReference type="InterPro" id="IPR036736">
    <property type="entry name" value="ACP-like_sf"/>
</dbReference>
<keyword evidence="7" id="KW-1185">Reference proteome</keyword>
<dbReference type="Gene3D" id="3.30.559.10">
    <property type="entry name" value="Chloramphenicol acetyltransferase-like domain"/>
    <property type="match status" value="1"/>
</dbReference>
<dbReference type="Proteomes" id="UP001597260">
    <property type="component" value="Unassembled WGS sequence"/>
</dbReference>
<dbReference type="SUPFAM" id="SSF52777">
    <property type="entry name" value="CoA-dependent acyltransferases"/>
    <property type="match status" value="2"/>
</dbReference>
<dbReference type="Gene3D" id="3.30.559.30">
    <property type="entry name" value="Nonribosomal peptide synthetase, condensation domain"/>
    <property type="match status" value="1"/>
</dbReference>
<comment type="caution">
    <text evidence="6">The sequence shown here is derived from an EMBL/GenBank/DDBJ whole genome shotgun (WGS) entry which is preliminary data.</text>
</comment>
<evidence type="ECO:0000256" key="4">
    <source>
        <dbReference type="SAM" id="MobiDB-lite"/>
    </source>
</evidence>
<dbReference type="InterPro" id="IPR010071">
    <property type="entry name" value="AA_adenyl_dom"/>
</dbReference>
<dbReference type="NCBIfam" id="TIGR01733">
    <property type="entry name" value="AA-adenyl-dom"/>
    <property type="match status" value="1"/>
</dbReference>
<dbReference type="PANTHER" id="PTHR45527:SF1">
    <property type="entry name" value="FATTY ACID SYNTHASE"/>
    <property type="match status" value="1"/>
</dbReference>
<dbReference type="InterPro" id="IPR001242">
    <property type="entry name" value="Condensation_dom"/>
</dbReference>
<dbReference type="RefSeq" id="WP_377568938.1">
    <property type="nucleotide sequence ID" value="NZ_JBHTMP010000009.1"/>
</dbReference>
<dbReference type="Pfam" id="PF00668">
    <property type="entry name" value="Condensation"/>
    <property type="match status" value="1"/>
</dbReference>
<dbReference type="InterPro" id="IPR020845">
    <property type="entry name" value="AMP-binding_CS"/>
</dbReference>
<dbReference type="PANTHER" id="PTHR45527">
    <property type="entry name" value="NONRIBOSOMAL PEPTIDE SYNTHETASE"/>
    <property type="match status" value="1"/>
</dbReference>
<evidence type="ECO:0000256" key="1">
    <source>
        <dbReference type="ARBA" id="ARBA00001957"/>
    </source>
</evidence>
<reference evidence="7" key="1">
    <citation type="journal article" date="2019" name="Int. J. Syst. Evol. Microbiol.">
        <title>The Global Catalogue of Microorganisms (GCM) 10K type strain sequencing project: providing services to taxonomists for standard genome sequencing and annotation.</title>
        <authorList>
            <consortium name="The Broad Institute Genomics Platform"/>
            <consortium name="The Broad Institute Genome Sequencing Center for Infectious Disease"/>
            <person name="Wu L."/>
            <person name="Ma J."/>
        </authorList>
    </citation>
    <scope>NUCLEOTIDE SEQUENCE [LARGE SCALE GENOMIC DNA]</scope>
    <source>
        <strain evidence="7">JCM 31037</strain>
    </source>
</reference>
<dbReference type="CDD" id="cd05930">
    <property type="entry name" value="A_NRPS"/>
    <property type="match status" value="1"/>
</dbReference>
<dbReference type="Gene3D" id="1.10.1200.10">
    <property type="entry name" value="ACP-like"/>
    <property type="match status" value="1"/>
</dbReference>
<evidence type="ECO:0000259" key="5">
    <source>
        <dbReference type="PROSITE" id="PS50075"/>
    </source>
</evidence>
<feature type="domain" description="Carrier" evidence="5">
    <location>
        <begin position="956"/>
        <end position="1031"/>
    </location>
</feature>
<dbReference type="SUPFAM" id="SSF56801">
    <property type="entry name" value="Acetyl-CoA synthetase-like"/>
    <property type="match status" value="1"/>
</dbReference>